<dbReference type="GO" id="GO:0005743">
    <property type="term" value="C:mitochondrial inner membrane"/>
    <property type="evidence" value="ECO:0007669"/>
    <property type="project" value="UniProtKB-SubCell"/>
</dbReference>
<evidence type="ECO:0000256" key="6">
    <source>
        <dbReference type="ARBA" id="ARBA00022660"/>
    </source>
</evidence>
<dbReference type="PRINTS" id="PR01436">
    <property type="entry name" value="NADHDHGNASE2"/>
</dbReference>
<gene>
    <name evidence="19" type="primary">nad2</name>
</gene>
<organism evidence="19">
    <name type="scientific">Glycera cf. oxycephala FS21</name>
    <dbReference type="NCBI Taxonomy" id="1763831"/>
    <lineage>
        <taxon>Eukaryota</taxon>
        <taxon>Metazoa</taxon>
        <taxon>Spiralia</taxon>
        <taxon>Lophotrochozoa</taxon>
        <taxon>Annelida</taxon>
        <taxon>Polychaeta</taxon>
        <taxon>Errantia</taxon>
        <taxon>Phyllodocida</taxon>
        <taxon>Glyceridae</taxon>
        <taxon>Glycera</taxon>
    </lineage>
</organism>
<geneLocation type="mitochondrion" evidence="19"/>
<dbReference type="GO" id="GO:0008137">
    <property type="term" value="F:NADH dehydrogenase (ubiquinone) activity"/>
    <property type="evidence" value="ECO:0007669"/>
    <property type="project" value="UniProtKB-EC"/>
</dbReference>
<proteinExistence type="inferred from homology"/>
<evidence type="ECO:0000256" key="2">
    <source>
        <dbReference type="ARBA" id="ARBA00007012"/>
    </source>
</evidence>
<evidence type="ECO:0000256" key="11">
    <source>
        <dbReference type="ARBA" id="ARBA00022989"/>
    </source>
</evidence>
<dbReference type="PANTHER" id="PTHR46552:SF1">
    <property type="entry name" value="NADH-UBIQUINONE OXIDOREDUCTASE CHAIN 2"/>
    <property type="match status" value="1"/>
</dbReference>
<evidence type="ECO:0000256" key="17">
    <source>
        <dbReference type="RuleBase" id="RU003403"/>
    </source>
</evidence>
<dbReference type="PANTHER" id="PTHR46552">
    <property type="entry name" value="NADH-UBIQUINONE OXIDOREDUCTASE CHAIN 2"/>
    <property type="match status" value="1"/>
</dbReference>
<evidence type="ECO:0000256" key="15">
    <source>
        <dbReference type="ARBA" id="ARBA00023136"/>
    </source>
</evidence>
<feature type="transmembrane region" description="Helical" evidence="17">
    <location>
        <begin position="147"/>
        <end position="165"/>
    </location>
</feature>
<dbReference type="Pfam" id="PF00361">
    <property type="entry name" value="Proton_antipo_M"/>
    <property type="match status" value="1"/>
</dbReference>
<dbReference type="EMBL" id="KT989329">
    <property type="protein sequence ID" value="ALS46306.1"/>
    <property type="molecule type" value="Genomic_DNA"/>
</dbReference>
<comment type="subcellular location">
    <subcellularLocation>
        <location evidence="1 17">Mitochondrion inner membrane</location>
        <topology evidence="1 17">Multi-pass membrane protein</topology>
    </subcellularLocation>
</comment>
<feature type="transmembrane region" description="Helical" evidence="17">
    <location>
        <begin position="199"/>
        <end position="217"/>
    </location>
</feature>
<evidence type="ECO:0000313" key="19">
    <source>
        <dbReference type="EMBL" id="ALS46306.1"/>
    </source>
</evidence>
<keyword evidence="11 17" id="KW-1133">Transmembrane helix</keyword>
<keyword evidence="8 17" id="KW-0999">Mitochondrion inner membrane</keyword>
<feature type="transmembrane region" description="Helical" evidence="17">
    <location>
        <begin position="268"/>
        <end position="289"/>
    </location>
</feature>
<evidence type="ECO:0000256" key="5">
    <source>
        <dbReference type="ARBA" id="ARBA00022448"/>
    </source>
</evidence>
<evidence type="ECO:0000256" key="14">
    <source>
        <dbReference type="ARBA" id="ARBA00023128"/>
    </source>
</evidence>
<keyword evidence="15 17" id="KW-0472">Membrane</keyword>
<keyword evidence="6 17" id="KW-0679">Respiratory chain</keyword>
<evidence type="ECO:0000256" key="7">
    <source>
        <dbReference type="ARBA" id="ARBA00022692"/>
    </source>
</evidence>
<sequence length="329" mass="36856">MPYYTLFSLTLFTGTLMSLSSNHWIYVWMGFEMNLMSFIPMILHSNSNQETEAAVKYFLTQALGSSMILLAALSISFSSFSVFSSNLMMLMITFSLMVKMGAAPFHFWLPQVMMSISWTSCMILATWQKIAPLFIIASISSTLSNKFMMSLGAIGAIIGGLGGLNQTHLRPLLAYSSISHLGWMMSATCISMYSTTIYFSIYALTTLSIMLIMYFNTTKSNYISSLTNTSLALSSSLMILFLSLGGLPPLLGFFPKWIMIKSMIAQNMMMFTTFMILGSLISLFYYMSLFFNMYTNYSMEMYKNKASPSLMISTTIIATMTLGLIPMIM</sequence>
<name>A0A0U2X2H0_9ANNE</name>
<dbReference type="InterPro" id="IPR001750">
    <property type="entry name" value="ND/Mrp_TM"/>
</dbReference>
<feature type="transmembrane region" description="Helical" evidence="17">
    <location>
        <begin position="55"/>
        <end position="75"/>
    </location>
</feature>
<comment type="function">
    <text evidence="17">Core subunit of the mitochondrial membrane respiratory chain NADH dehydrogenase (Complex I) which catalyzes electron transfer from NADH through the respiratory chain, using ubiquinone as an electron acceptor. Essential for the catalytic activity and assembly of complex I.</text>
</comment>
<keyword evidence="13 17" id="KW-0830">Ubiquinone</keyword>
<keyword evidence="7 17" id="KW-0812">Transmembrane</keyword>
<feature type="transmembrane region" description="Helical" evidence="17">
    <location>
        <begin position="229"/>
        <end position="248"/>
    </location>
</feature>
<evidence type="ECO:0000256" key="12">
    <source>
        <dbReference type="ARBA" id="ARBA00023027"/>
    </source>
</evidence>
<dbReference type="InterPro" id="IPR003917">
    <property type="entry name" value="NADH_UbQ_OxRdtase_chain2"/>
</dbReference>
<accession>A0A0U2X2H0</accession>
<keyword evidence="12 17" id="KW-0520">NAD</keyword>
<evidence type="ECO:0000256" key="4">
    <source>
        <dbReference type="ARBA" id="ARBA00021008"/>
    </source>
</evidence>
<dbReference type="AlphaFoldDB" id="A0A0U2X2H0"/>
<feature type="domain" description="NADH:quinone oxidoreductase/Mrp antiporter transmembrane" evidence="18">
    <location>
        <begin position="21"/>
        <end position="282"/>
    </location>
</feature>
<comment type="similarity">
    <text evidence="2 17">Belongs to the complex I subunit 2 family.</text>
</comment>
<evidence type="ECO:0000256" key="9">
    <source>
        <dbReference type="ARBA" id="ARBA00022967"/>
    </source>
</evidence>
<keyword evidence="5" id="KW-0813">Transport</keyword>
<dbReference type="EC" id="7.1.1.2" evidence="3 17"/>
<comment type="catalytic activity">
    <reaction evidence="16 17">
        <text>a ubiquinone + NADH + 5 H(+)(in) = a ubiquinol + NAD(+) + 4 H(+)(out)</text>
        <dbReference type="Rhea" id="RHEA:29091"/>
        <dbReference type="Rhea" id="RHEA-COMP:9565"/>
        <dbReference type="Rhea" id="RHEA-COMP:9566"/>
        <dbReference type="ChEBI" id="CHEBI:15378"/>
        <dbReference type="ChEBI" id="CHEBI:16389"/>
        <dbReference type="ChEBI" id="CHEBI:17976"/>
        <dbReference type="ChEBI" id="CHEBI:57540"/>
        <dbReference type="ChEBI" id="CHEBI:57945"/>
        <dbReference type="EC" id="7.1.1.2"/>
    </reaction>
</comment>
<evidence type="ECO:0000259" key="18">
    <source>
        <dbReference type="Pfam" id="PF00361"/>
    </source>
</evidence>
<keyword evidence="14 17" id="KW-0496">Mitochondrion</keyword>
<evidence type="ECO:0000256" key="3">
    <source>
        <dbReference type="ARBA" id="ARBA00012944"/>
    </source>
</evidence>
<feature type="transmembrane region" description="Helical" evidence="17">
    <location>
        <begin position="310"/>
        <end position="328"/>
    </location>
</feature>
<evidence type="ECO:0000256" key="1">
    <source>
        <dbReference type="ARBA" id="ARBA00004448"/>
    </source>
</evidence>
<keyword evidence="10 17" id="KW-0249">Electron transport</keyword>
<protein>
    <recommendedName>
        <fullName evidence="4 17">NADH-ubiquinone oxidoreductase chain 2</fullName>
        <ecNumber evidence="3 17">7.1.1.2</ecNumber>
    </recommendedName>
</protein>
<dbReference type="InterPro" id="IPR050175">
    <property type="entry name" value="Complex_I_Subunit_2"/>
</dbReference>
<evidence type="ECO:0000256" key="8">
    <source>
        <dbReference type="ARBA" id="ARBA00022792"/>
    </source>
</evidence>
<keyword evidence="9 17" id="KW-1278">Translocase</keyword>
<evidence type="ECO:0000256" key="16">
    <source>
        <dbReference type="ARBA" id="ARBA00049551"/>
    </source>
</evidence>
<dbReference type="GO" id="GO:0006120">
    <property type="term" value="P:mitochondrial electron transport, NADH to ubiquinone"/>
    <property type="evidence" value="ECO:0007669"/>
    <property type="project" value="InterPro"/>
</dbReference>
<evidence type="ECO:0000256" key="13">
    <source>
        <dbReference type="ARBA" id="ARBA00023075"/>
    </source>
</evidence>
<evidence type="ECO:0000256" key="10">
    <source>
        <dbReference type="ARBA" id="ARBA00022982"/>
    </source>
</evidence>
<reference evidence="19" key="1">
    <citation type="journal article" date="2015" name="Genome Biol. Evol.">
        <title>The Utility of Genome Skimming for Phylogenomic Analyses as Demonstrated for Glycerid Relationships (Annelida, Glyceridae).</title>
        <authorList>
            <person name="Richter S."/>
            <person name="Schwarz F."/>
            <person name="Hering L."/>
            <person name="Boggemann M."/>
            <person name="Bleidorn C."/>
        </authorList>
    </citation>
    <scope>NUCLEOTIDE SEQUENCE</scope>
    <source>
        <strain evidence="19">FS21</strain>
        <tissue evidence="19">Body wall</tissue>
    </source>
</reference>